<name>A0A7W9G3G5_9ACTN</name>
<keyword evidence="3" id="KW-1185">Reference proteome</keyword>
<keyword evidence="1" id="KW-0732">Signal</keyword>
<gene>
    <name evidence="2" type="ORF">HD596_003269</name>
</gene>
<feature type="chain" id="PRO_5031513394" description="Secreted protein" evidence="1">
    <location>
        <begin position="26"/>
        <end position="185"/>
    </location>
</feature>
<sequence length="185" mass="20308">MIKRAFPGALAALCLAALVVAPADAALATTIEIRPGHTGTVKESYSSFECPVNEVMTGREHRGDENGDTTYWCGRIYIDNEQATTVRSPLWARMPESNSFYTTNGNAAINSRDHWGDENGDTTYGTVILFWQGKPLRLVNRRWTTKEPESNHSSSGGALEVMTGRRHAGDENGYTAYEYATVTLG</sequence>
<organism evidence="2 3">
    <name type="scientific">Nonomuraea jabiensis</name>
    <dbReference type="NCBI Taxonomy" id="882448"/>
    <lineage>
        <taxon>Bacteria</taxon>
        <taxon>Bacillati</taxon>
        <taxon>Actinomycetota</taxon>
        <taxon>Actinomycetes</taxon>
        <taxon>Streptosporangiales</taxon>
        <taxon>Streptosporangiaceae</taxon>
        <taxon>Nonomuraea</taxon>
    </lineage>
</organism>
<accession>A0A7W9G3G5</accession>
<evidence type="ECO:0000313" key="2">
    <source>
        <dbReference type="EMBL" id="MBB5776513.1"/>
    </source>
</evidence>
<evidence type="ECO:0008006" key="4">
    <source>
        <dbReference type="Google" id="ProtNLM"/>
    </source>
</evidence>
<dbReference type="Proteomes" id="UP000579153">
    <property type="component" value="Unassembled WGS sequence"/>
</dbReference>
<dbReference type="RefSeq" id="WP_185070022.1">
    <property type="nucleotide sequence ID" value="NZ_JACHMB010000001.1"/>
</dbReference>
<dbReference type="EMBL" id="JACHMB010000001">
    <property type="protein sequence ID" value="MBB5776513.1"/>
    <property type="molecule type" value="Genomic_DNA"/>
</dbReference>
<protein>
    <recommendedName>
        <fullName evidence="4">Secreted protein</fullName>
    </recommendedName>
</protein>
<reference evidence="2 3" key="1">
    <citation type="submission" date="2020-08" db="EMBL/GenBank/DDBJ databases">
        <title>Sequencing the genomes of 1000 actinobacteria strains.</title>
        <authorList>
            <person name="Klenk H.-P."/>
        </authorList>
    </citation>
    <scope>NUCLEOTIDE SEQUENCE [LARGE SCALE GENOMIC DNA]</scope>
    <source>
        <strain evidence="2 3">DSM 45507</strain>
    </source>
</reference>
<dbReference type="AlphaFoldDB" id="A0A7W9G3G5"/>
<comment type="caution">
    <text evidence="2">The sequence shown here is derived from an EMBL/GenBank/DDBJ whole genome shotgun (WGS) entry which is preliminary data.</text>
</comment>
<feature type="signal peptide" evidence="1">
    <location>
        <begin position="1"/>
        <end position="25"/>
    </location>
</feature>
<proteinExistence type="predicted"/>
<evidence type="ECO:0000313" key="3">
    <source>
        <dbReference type="Proteomes" id="UP000579153"/>
    </source>
</evidence>
<evidence type="ECO:0000256" key="1">
    <source>
        <dbReference type="SAM" id="SignalP"/>
    </source>
</evidence>